<keyword evidence="1" id="KW-0813">Transport</keyword>
<dbReference type="InterPro" id="IPR051120">
    <property type="entry name" value="ABC_AA/LPS_Transport"/>
</dbReference>
<keyword evidence="2" id="KW-0547">Nucleotide-binding</keyword>
<dbReference type="InterPro" id="IPR003439">
    <property type="entry name" value="ABC_transporter-like_ATP-bd"/>
</dbReference>
<dbReference type="Pfam" id="PF00005">
    <property type="entry name" value="ABC_tran"/>
    <property type="match status" value="1"/>
</dbReference>
<gene>
    <name evidence="6" type="ORF">SAMN05444159_6013</name>
</gene>
<dbReference type="EMBL" id="LT670844">
    <property type="protein sequence ID" value="SHL48565.1"/>
    <property type="molecule type" value="Genomic_DNA"/>
</dbReference>
<reference evidence="6 7" key="1">
    <citation type="submission" date="2016-11" db="EMBL/GenBank/DDBJ databases">
        <authorList>
            <person name="Jaros S."/>
            <person name="Januszkiewicz K."/>
            <person name="Wedrychowicz H."/>
        </authorList>
    </citation>
    <scope>NUCLEOTIDE SEQUENCE [LARGE SCALE GENOMIC DNA]</scope>
    <source>
        <strain evidence="6 7">GAS499</strain>
    </source>
</reference>
<evidence type="ECO:0000256" key="4">
    <source>
        <dbReference type="ARBA" id="ARBA00024722"/>
    </source>
</evidence>
<comment type="function">
    <text evidence="4">Involved in beta-(1--&gt;2)glucan export. Transmembrane domains (TMD) form a pore in the inner membrane and the ATP-binding domain (NBD) is responsible for energy generation.</text>
</comment>
<dbReference type="PROSITE" id="PS50893">
    <property type="entry name" value="ABC_TRANSPORTER_2"/>
    <property type="match status" value="1"/>
</dbReference>
<dbReference type="PANTHER" id="PTHR45772">
    <property type="entry name" value="CONSERVED COMPONENT OF ABC TRANSPORTER FOR NATURAL AMINO ACIDS-RELATED"/>
    <property type="match status" value="1"/>
</dbReference>
<dbReference type="Gene3D" id="3.40.50.300">
    <property type="entry name" value="P-loop containing nucleotide triphosphate hydrolases"/>
    <property type="match status" value="1"/>
</dbReference>
<dbReference type="SMART" id="SM00382">
    <property type="entry name" value="AAA"/>
    <property type="match status" value="1"/>
</dbReference>
<evidence type="ECO:0000313" key="6">
    <source>
        <dbReference type="EMBL" id="SHL48565.1"/>
    </source>
</evidence>
<dbReference type="GO" id="GO:0015808">
    <property type="term" value="P:L-alanine transport"/>
    <property type="evidence" value="ECO:0007669"/>
    <property type="project" value="TreeGrafter"/>
</dbReference>
<dbReference type="GO" id="GO:0005304">
    <property type="term" value="F:L-valine transmembrane transporter activity"/>
    <property type="evidence" value="ECO:0007669"/>
    <property type="project" value="TreeGrafter"/>
</dbReference>
<evidence type="ECO:0000256" key="3">
    <source>
        <dbReference type="ARBA" id="ARBA00022840"/>
    </source>
</evidence>
<name>A0A1M7B0S0_9BRAD</name>
<dbReference type="InterPro" id="IPR027417">
    <property type="entry name" value="P-loop_NTPase"/>
</dbReference>
<accession>A0A1M7B0S0</accession>
<evidence type="ECO:0000259" key="5">
    <source>
        <dbReference type="PROSITE" id="PS50893"/>
    </source>
</evidence>
<dbReference type="GO" id="GO:0005886">
    <property type="term" value="C:plasma membrane"/>
    <property type="evidence" value="ECO:0007669"/>
    <property type="project" value="TreeGrafter"/>
</dbReference>
<dbReference type="GO" id="GO:0016887">
    <property type="term" value="F:ATP hydrolysis activity"/>
    <property type="evidence" value="ECO:0007669"/>
    <property type="project" value="InterPro"/>
</dbReference>
<feature type="domain" description="ABC transporter" evidence="5">
    <location>
        <begin position="5"/>
        <end position="247"/>
    </location>
</feature>
<organism evidence="6 7">
    <name type="scientific">Bradyrhizobium lablabi</name>
    <dbReference type="NCBI Taxonomy" id="722472"/>
    <lineage>
        <taxon>Bacteria</taxon>
        <taxon>Pseudomonadati</taxon>
        <taxon>Pseudomonadota</taxon>
        <taxon>Alphaproteobacteria</taxon>
        <taxon>Hyphomicrobiales</taxon>
        <taxon>Nitrobacteraceae</taxon>
        <taxon>Bradyrhizobium</taxon>
    </lineage>
</organism>
<evidence type="ECO:0000256" key="2">
    <source>
        <dbReference type="ARBA" id="ARBA00022741"/>
    </source>
</evidence>
<keyword evidence="3 6" id="KW-0067">ATP-binding</keyword>
<proteinExistence type="predicted"/>
<dbReference type="GO" id="GO:1903806">
    <property type="term" value="P:L-isoleucine import across plasma membrane"/>
    <property type="evidence" value="ECO:0007669"/>
    <property type="project" value="TreeGrafter"/>
</dbReference>
<dbReference type="CDD" id="cd03219">
    <property type="entry name" value="ABC_Mj1267_LivG_branched"/>
    <property type="match status" value="1"/>
</dbReference>
<dbReference type="OrthoDB" id="9806149at2"/>
<dbReference type="RefSeq" id="WP_079543251.1">
    <property type="nucleotide sequence ID" value="NZ_LT670844.1"/>
</dbReference>
<dbReference type="GO" id="GO:0042941">
    <property type="term" value="P:D-alanine transmembrane transport"/>
    <property type="evidence" value="ECO:0007669"/>
    <property type="project" value="TreeGrafter"/>
</dbReference>
<dbReference type="PANTHER" id="PTHR45772:SF7">
    <property type="entry name" value="AMINO ACID ABC TRANSPORTER ATP-BINDING PROTEIN"/>
    <property type="match status" value="1"/>
</dbReference>
<dbReference type="SUPFAM" id="SSF52540">
    <property type="entry name" value="P-loop containing nucleoside triphosphate hydrolases"/>
    <property type="match status" value="1"/>
</dbReference>
<evidence type="ECO:0000313" key="7">
    <source>
        <dbReference type="Proteomes" id="UP000189935"/>
    </source>
</evidence>
<evidence type="ECO:0000256" key="1">
    <source>
        <dbReference type="ARBA" id="ARBA00022448"/>
    </source>
</evidence>
<protein>
    <submittedName>
        <fullName evidence="6">Amino acid/amide ABC transporter ATP-binding protein 1, HAAT family</fullName>
    </submittedName>
</protein>
<dbReference type="GO" id="GO:0005524">
    <property type="term" value="F:ATP binding"/>
    <property type="evidence" value="ECO:0007669"/>
    <property type="project" value="UniProtKB-KW"/>
</dbReference>
<sequence length="249" mass="26578">MTPLLAVRGLEKRFGALVAADALNFDIAAGQKVSLIGANGAGKTTFVNLVTGYLKPDSGRIALDGMDIGRRSPRNVARLGISRSFQIPQLFIELTAAQNLAVAVSGARGHALSLLAPAEAQGRRDKALELLGRFGLADLADRPISELAGGVRKLIDIAMALVRRPKLLLLDEPTSGVSAEEKFATMDRVIHAVAPDAATIVFVEHDMEIVGRYADRVLAFYQGRILADGSPRDVLSDPQVRRYVTGGAR</sequence>
<dbReference type="GO" id="GO:0015188">
    <property type="term" value="F:L-isoleucine transmembrane transporter activity"/>
    <property type="evidence" value="ECO:0007669"/>
    <property type="project" value="TreeGrafter"/>
</dbReference>
<dbReference type="GO" id="GO:1903805">
    <property type="term" value="P:L-valine import across plasma membrane"/>
    <property type="evidence" value="ECO:0007669"/>
    <property type="project" value="TreeGrafter"/>
</dbReference>
<dbReference type="GO" id="GO:0015192">
    <property type="term" value="F:L-phenylalanine transmembrane transporter activity"/>
    <property type="evidence" value="ECO:0007669"/>
    <property type="project" value="TreeGrafter"/>
</dbReference>
<dbReference type="AlphaFoldDB" id="A0A1M7B0S0"/>
<dbReference type="InterPro" id="IPR003593">
    <property type="entry name" value="AAA+_ATPase"/>
</dbReference>
<dbReference type="Proteomes" id="UP000189935">
    <property type="component" value="Chromosome I"/>
</dbReference>